<dbReference type="RefSeq" id="WP_087713975.1">
    <property type="nucleotide sequence ID" value="NZ_MWPH01000001.1"/>
</dbReference>
<feature type="domain" description="Oligosaccharyl transferase STT3 N-terminal" evidence="19">
    <location>
        <begin position="47"/>
        <end position="468"/>
    </location>
</feature>
<dbReference type="InterPro" id="IPR003674">
    <property type="entry name" value="Oligo_trans_STT3"/>
</dbReference>
<evidence type="ECO:0000256" key="15">
    <source>
        <dbReference type="ARBA" id="ARBA00030679"/>
    </source>
</evidence>
<feature type="transmembrane region" description="Helical" evidence="18">
    <location>
        <begin position="301"/>
        <end position="321"/>
    </location>
</feature>
<evidence type="ECO:0000259" key="21">
    <source>
        <dbReference type="Pfam" id="PF22627"/>
    </source>
</evidence>
<comment type="catalytic activity">
    <reaction evidence="16">
        <text>an archaeal dolichyl phosphooligosaccharide + [protein]-L-asparagine = an archaeal dolichyl phosphate + a glycoprotein with the oligosaccharide chain attached by N-beta-D-glycosyl linkage to a protein L-asparagine.</text>
        <dbReference type="EC" id="2.4.99.21"/>
    </reaction>
</comment>
<evidence type="ECO:0000256" key="17">
    <source>
        <dbReference type="SAM" id="MobiDB-lite"/>
    </source>
</evidence>
<dbReference type="InterPro" id="IPR054479">
    <property type="entry name" value="AglB-like_core"/>
</dbReference>
<feature type="transmembrane region" description="Helical" evidence="18">
    <location>
        <begin position="269"/>
        <end position="289"/>
    </location>
</feature>
<feature type="transmembrane region" description="Helical" evidence="18">
    <location>
        <begin position="244"/>
        <end position="262"/>
    </location>
</feature>
<keyword evidence="23" id="KW-1185">Reference proteome</keyword>
<comment type="subcellular location">
    <subcellularLocation>
        <location evidence="3">Cell membrane</location>
        <topology evidence="3">Multi-pass membrane protein</topology>
    </subcellularLocation>
</comment>
<dbReference type="AlphaFoldDB" id="A0A202ECG1"/>
<evidence type="ECO:0000256" key="12">
    <source>
        <dbReference type="ARBA" id="ARBA00022989"/>
    </source>
</evidence>
<dbReference type="GO" id="GO:0005886">
    <property type="term" value="C:plasma membrane"/>
    <property type="evidence" value="ECO:0007669"/>
    <property type="project" value="UniProtKB-SubCell"/>
</dbReference>
<reference evidence="22 23" key="1">
    <citation type="submission" date="2017-02" db="EMBL/GenBank/DDBJ databases">
        <title>Natronthermophilus aegyptiacus gen. nov.,sp. nov., an aerobic, extremely halophilic alkalithermophilic archaeon isolated from the athalassohaline Wadi An Natrun, Egypt.</title>
        <authorList>
            <person name="Zhao B."/>
        </authorList>
    </citation>
    <scope>NUCLEOTIDE SEQUENCE [LARGE SCALE GENOMIC DNA]</scope>
    <source>
        <strain evidence="22 23">CGMCC 1.3597</strain>
    </source>
</reference>
<comment type="cofactor">
    <cofactor evidence="1">
        <name>Mn(2+)</name>
        <dbReference type="ChEBI" id="CHEBI:29035"/>
    </cofactor>
</comment>
<evidence type="ECO:0000256" key="4">
    <source>
        <dbReference type="ARBA" id="ARBA00004922"/>
    </source>
</evidence>
<evidence type="ECO:0000313" key="22">
    <source>
        <dbReference type="EMBL" id="OVE85878.1"/>
    </source>
</evidence>
<dbReference type="Pfam" id="PF22627">
    <property type="entry name" value="AglB_core-like"/>
    <property type="match status" value="1"/>
</dbReference>
<dbReference type="OrthoDB" id="82393at2157"/>
<dbReference type="EC" id="2.4.99.21" evidence="6"/>
<feature type="domain" description="Archaeal glycosylation protein B peripheral" evidence="20">
    <location>
        <begin position="820"/>
        <end position="915"/>
    </location>
</feature>
<feature type="domain" description="AglB-like core" evidence="21">
    <location>
        <begin position="526"/>
        <end position="625"/>
    </location>
</feature>
<keyword evidence="13 18" id="KW-0472">Membrane</keyword>
<evidence type="ECO:0000313" key="23">
    <source>
        <dbReference type="Proteomes" id="UP000196084"/>
    </source>
</evidence>
<organism evidence="22 23">
    <name type="scientific">Natronolimnobius baerhuensis</name>
    <dbReference type="NCBI Taxonomy" id="253108"/>
    <lineage>
        <taxon>Archaea</taxon>
        <taxon>Methanobacteriati</taxon>
        <taxon>Methanobacteriota</taxon>
        <taxon>Stenosarchaea group</taxon>
        <taxon>Halobacteria</taxon>
        <taxon>Halobacteriales</taxon>
        <taxon>Natrialbaceae</taxon>
        <taxon>Natronolimnobius</taxon>
    </lineage>
</organism>
<protein>
    <recommendedName>
        <fullName evidence="6">dolichyl-phosphooligosaccharide-protein glycotransferase</fullName>
        <ecNumber evidence="6">2.4.99.21</ecNumber>
    </recommendedName>
    <alternativeName>
        <fullName evidence="15">Oligosaccharyl transferase</fullName>
    </alternativeName>
</protein>
<dbReference type="InterPro" id="IPR026410">
    <property type="entry name" value="OlisacTrfase_arch"/>
</dbReference>
<evidence type="ECO:0000256" key="18">
    <source>
        <dbReference type="SAM" id="Phobius"/>
    </source>
</evidence>
<dbReference type="UniPathway" id="UPA00378"/>
<evidence type="ECO:0000256" key="5">
    <source>
        <dbReference type="ARBA" id="ARBA00010810"/>
    </source>
</evidence>
<feature type="transmembrane region" description="Helical" evidence="18">
    <location>
        <begin position="445"/>
        <end position="465"/>
    </location>
</feature>
<comment type="caution">
    <text evidence="22">The sequence shown here is derived from an EMBL/GenBank/DDBJ whole genome shotgun (WGS) entry which is preliminary data.</text>
</comment>
<dbReference type="NCBIfam" id="TIGR04154">
    <property type="entry name" value="archaeo_STT3"/>
    <property type="match status" value="1"/>
</dbReference>
<keyword evidence="7" id="KW-0328">Glycosyltransferase</keyword>
<dbReference type="Gene3D" id="3.40.50.12610">
    <property type="match status" value="1"/>
</dbReference>
<keyword evidence="14" id="KW-0464">Manganese</keyword>
<evidence type="ECO:0000256" key="11">
    <source>
        <dbReference type="ARBA" id="ARBA00022842"/>
    </source>
</evidence>
<evidence type="ECO:0000256" key="9">
    <source>
        <dbReference type="ARBA" id="ARBA00022692"/>
    </source>
</evidence>
<keyword evidence="10" id="KW-0479">Metal-binding</keyword>
<dbReference type="Pfam" id="PF18079">
    <property type="entry name" value="AglB_L1"/>
    <property type="match status" value="1"/>
</dbReference>
<comment type="similarity">
    <text evidence="5">Belongs to the STT3 family.</text>
</comment>
<keyword evidence="12 18" id="KW-1133">Transmembrane helix</keyword>
<evidence type="ECO:0000256" key="10">
    <source>
        <dbReference type="ARBA" id="ARBA00022723"/>
    </source>
</evidence>
<evidence type="ECO:0000259" key="19">
    <source>
        <dbReference type="Pfam" id="PF02516"/>
    </source>
</evidence>
<evidence type="ECO:0000256" key="6">
    <source>
        <dbReference type="ARBA" id="ARBA00012602"/>
    </source>
</evidence>
<evidence type="ECO:0000256" key="16">
    <source>
        <dbReference type="ARBA" id="ARBA00034066"/>
    </source>
</evidence>
<feature type="transmembrane region" description="Helical" evidence="18">
    <location>
        <begin position="485"/>
        <end position="503"/>
    </location>
</feature>
<evidence type="ECO:0000256" key="3">
    <source>
        <dbReference type="ARBA" id="ARBA00004651"/>
    </source>
</evidence>
<dbReference type="GO" id="GO:0046872">
    <property type="term" value="F:metal ion binding"/>
    <property type="evidence" value="ECO:0007669"/>
    <property type="project" value="UniProtKB-KW"/>
</dbReference>
<feature type="transmembrane region" description="Helical" evidence="18">
    <location>
        <begin position="333"/>
        <end position="353"/>
    </location>
</feature>
<feature type="region of interest" description="Disordered" evidence="17">
    <location>
        <begin position="921"/>
        <end position="975"/>
    </location>
</feature>
<dbReference type="PANTHER" id="PTHR13872:SF1">
    <property type="entry name" value="DOLICHYL-DIPHOSPHOOLIGOSACCHARIDE--PROTEIN GLYCOSYLTRANSFERASE SUBUNIT STT3B"/>
    <property type="match status" value="1"/>
</dbReference>
<dbReference type="Proteomes" id="UP000196084">
    <property type="component" value="Unassembled WGS sequence"/>
</dbReference>
<evidence type="ECO:0000259" key="20">
    <source>
        <dbReference type="Pfam" id="PF18079"/>
    </source>
</evidence>
<feature type="compositionally biased region" description="Acidic residues" evidence="17">
    <location>
        <begin position="921"/>
        <end position="965"/>
    </location>
</feature>
<keyword evidence="9 18" id="KW-0812">Transmembrane</keyword>
<evidence type="ECO:0000256" key="13">
    <source>
        <dbReference type="ARBA" id="ARBA00023136"/>
    </source>
</evidence>
<dbReference type="InterPro" id="IPR041154">
    <property type="entry name" value="AglB_P1"/>
</dbReference>
<sequence>MSTDTENVEESTETSALEALDEWYHIPVLGAVMLFMVWVRTQAYENVAMVDGNPRLGGVDSWYHWRTVQWTAENYPYTMPYDIWTSFPTGRYVGQFGTLFDQILVTAAMIVGLGDPTTETLYTVSLYMVPVLAALVAIPVFYMGRRLGGTIGGVVSVLILALLPGRFLVQSTIGQLQHHVAEVLFMAIAVLAMMVALRAAEREQPVYELLVDKDWATLRSPTLYSALAGVALTLYIWVWPPAVVLVGILAVFFTVQLCLEYVRGRSPEHTAFVGAVSLGTAALLTALLIEEPGTSVTSFSYIQPLSAALVAGGCVFMAWFARQWNQHGLERRYYPGAIAGLIAATFLVMWLVLPDLFSTLVDNATRRVVPFADAGTDATIQEAQSPPNFATHVFNETGAAFFTMLLGIGLLLARPFFDREYRTEHTLVIVWALFLTSMAATQVRFAYYLVLPVAVINAAFVADVIRFFDFDLESGVNSLREIETYQAIVGLIIVIVLFVPLLTPMGAATAMDRGGVTAPSGDSILWEDSNDWLAENTPEQGDWGGADNSSQFDLYGTYEYPENENYDYPVGSYGIMSWWDYGHLITTQGERAPHSNPFQSGATSSSAFLTAESEERGELVLDSIAAGESPGDESDAELEAMAENATHEEMRYVMIDDSMAGGKFTAIAQWTEPEWQAYFEQQNVLVGENEIASYAGNDRYQDTMVSSLYLEDADGLEHYRLVHETAQFSIVGAGVEIDERSGQVIPQMSTADRLRADWNSWNDVEELAGQVEMANQTNQAIPFDEDGTYYHNAQITSSLKTFERVDGATFTGAVDDDELADENATVTAAVDLETGTDRPFTYTQEVDLADDGTFELTVPYATNEERGVDDGYTNSSVAAADDYEITVSTTDGDETLVYYEGQTDVPESAVLDGEQLEVTLEEVDEPEEAEEPAEDDVDADDADEGDLEDVDDAEIDAETNDDDPEATLGPVGVSS</sequence>
<keyword evidence="8" id="KW-0808">Transferase</keyword>
<name>A0A202ECG1_9EURY</name>
<dbReference type="GO" id="GO:0004576">
    <property type="term" value="F:oligosaccharyl transferase activity"/>
    <property type="evidence" value="ECO:0007669"/>
    <property type="project" value="InterPro"/>
</dbReference>
<accession>A0A202ECG1</accession>
<gene>
    <name evidence="22" type="ORF">B2G88_03455</name>
</gene>
<dbReference type="EMBL" id="MWPH01000001">
    <property type="protein sequence ID" value="OVE85878.1"/>
    <property type="molecule type" value="Genomic_DNA"/>
</dbReference>
<evidence type="ECO:0000256" key="14">
    <source>
        <dbReference type="ARBA" id="ARBA00023211"/>
    </source>
</evidence>
<comment type="pathway">
    <text evidence="4">Protein modification; protein glycosylation.</text>
</comment>
<feature type="transmembrane region" description="Helical" evidence="18">
    <location>
        <begin position="96"/>
        <end position="114"/>
    </location>
</feature>
<proteinExistence type="inferred from homology"/>
<evidence type="ECO:0000256" key="8">
    <source>
        <dbReference type="ARBA" id="ARBA00022679"/>
    </source>
</evidence>
<dbReference type="InterPro" id="IPR048307">
    <property type="entry name" value="STT3_N"/>
</dbReference>
<feature type="transmembrane region" description="Helical" evidence="18">
    <location>
        <begin position="120"/>
        <end position="142"/>
    </location>
</feature>
<feature type="transmembrane region" description="Helical" evidence="18">
    <location>
        <begin position="149"/>
        <end position="168"/>
    </location>
</feature>
<feature type="transmembrane region" description="Helical" evidence="18">
    <location>
        <begin position="180"/>
        <end position="200"/>
    </location>
</feature>
<evidence type="ECO:0000256" key="1">
    <source>
        <dbReference type="ARBA" id="ARBA00001936"/>
    </source>
</evidence>
<keyword evidence="11" id="KW-0460">Magnesium</keyword>
<dbReference type="Gene3D" id="2.60.40.3390">
    <property type="match status" value="1"/>
</dbReference>
<dbReference type="Pfam" id="PF02516">
    <property type="entry name" value="STT3"/>
    <property type="match status" value="1"/>
</dbReference>
<comment type="cofactor">
    <cofactor evidence="2">
        <name>Mg(2+)</name>
        <dbReference type="ChEBI" id="CHEBI:18420"/>
    </cofactor>
</comment>
<evidence type="ECO:0000256" key="2">
    <source>
        <dbReference type="ARBA" id="ARBA00001946"/>
    </source>
</evidence>
<dbReference type="PANTHER" id="PTHR13872">
    <property type="entry name" value="DOLICHYL-DIPHOSPHOOLIGOSACCHARIDE--PROTEIN GLYCOSYLTRANSFERASE SUBUNIT"/>
    <property type="match status" value="1"/>
</dbReference>
<evidence type="ECO:0000256" key="7">
    <source>
        <dbReference type="ARBA" id="ARBA00022676"/>
    </source>
</evidence>
<feature type="transmembrane region" description="Helical" evidence="18">
    <location>
        <begin position="398"/>
        <end position="417"/>
    </location>
</feature>